<dbReference type="InterPro" id="IPR027417">
    <property type="entry name" value="P-loop_NTPase"/>
</dbReference>
<dbReference type="GO" id="GO:0043531">
    <property type="term" value="F:ADP binding"/>
    <property type="evidence" value="ECO:0007669"/>
    <property type="project" value="InterPro"/>
</dbReference>
<organism evidence="5 6">
    <name type="scientific">Laodelphax striatellus</name>
    <name type="common">Small brown planthopper</name>
    <name type="synonym">Delphax striatella</name>
    <dbReference type="NCBI Taxonomy" id="195883"/>
    <lineage>
        <taxon>Eukaryota</taxon>
        <taxon>Metazoa</taxon>
        <taxon>Ecdysozoa</taxon>
        <taxon>Arthropoda</taxon>
        <taxon>Hexapoda</taxon>
        <taxon>Insecta</taxon>
        <taxon>Pterygota</taxon>
        <taxon>Neoptera</taxon>
        <taxon>Paraneoptera</taxon>
        <taxon>Hemiptera</taxon>
        <taxon>Auchenorrhyncha</taxon>
        <taxon>Fulgoroidea</taxon>
        <taxon>Delphacidae</taxon>
        <taxon>Criomorphinae</taxon>
        <taxon>Laodelphax</taxon>
    </lineage>
</organism>
<dbReference type="EMBL" id="QKKF02036132">
    <property type="protein sequence ID" value="RZF32710.1"/>
    <property type="molecule type" value="Genomic_DNA"/>
</dbReference>
<feature type="domain" description="Apoptotic protease-activating factor 1 winged-helix" evidence="4">
    <location>
        <begin position="397"/>
        <end position="465"/>
    </location>
</feature>
<evidence type="ECO:0000313" key="6">
    <source>
        <dbReference type="Proteomes" id="UP000291343"/>
    </source>
</evidence>
<gene>
    <name evidence="5" type="ORF">LSTR_LSTR004138</name>
</gene>
<dbReference type="Gene3D" id="1.10.533.10">
    <property type="entry name" value="Death Domain, Fas"/>
    <property type="match status" value="1"/>
</dbReference>
<dbReference type="AlphaFoldDB" id="A0A482WHA5"/>
<reference evidence="5 6" key="1">
    <citation type="journal article" date="2017" name="Gigascience">
        <title>Genome sequence of the small brown planthopper, Laodelphax striatellus.</title>
        <authorList>
            <person name="Zhu J."/>
            <person name="Jiang F."/>
            <person name="Wang X."/>
            <person name="Yang P."/>
            <person name="Bao Y."/>
            <person name="Zhao W."/>
            <person name="Wang W."/>
            <person name="Lu H."/>
            <person name="Wang Q."/>
            <person name="Cui N."/>
            <person name="Li J."/>
            <person name="Chen X."/>
            <person name="Luo L."/>
            <person name="Yu J."/>
            <person name="Kang L."/>
            <person name="Cui F."/>
        </authorList>
    </citation>
    <scope>NUCLEOTIDE SEQUENCE [LARGE SCALE GENOMIC DNA]</scope>
    <source>
        <strain evidence="5">Lst14</strain>
    </source>
</reference>
<dbReference type="InterPro" id="IPR011029">
    <property type="entry name" value="DEATH-like_dom_sf"/>
</dbReference>
<dbReference type="GO" id="GO:0006915">
    <property type="term" value="P:apoptotic process"/>
    <property type="evidence" value="ECO:0007669"/>
    <property type="project" value="UniProtKB-KW"/>
</dbReference>
<proteinExistence type="predicted"/>
<dbReference type="InterPro" id="IPR048975">
    <property type="entry name" value="WHD_APAF1"/>
</dbReference>
<dbReference type="Gene3D" id="1.10.10.10">
    <property type="entry name" value="Winged helix-like DNA-binding domain superfamily/Winged helix DNA-binding domain"/>
    <property type="match status" value="1"/>
</dbReference>
<dbReference type="InterPro" id="IPR036388">
    <property type="entry name" value="WH-like_DNA-bd_sf"/>
</dbReference>
<dbReference type="Pfam" id="PF21296">
    <property type="entry name" value="WHD_APAF1"/>
    <property type="match status" value="1"/>
</dbReference>
<keyword evidence="2" id="KW-0677">Repeat</keyword>
<dbReference type="Proteomes" id="UP000291343">
    <property type="component" value="Unassembled WGS sequence"/>
</dbReference>
<dbReference type="InParanoid" id="A0A482WHA5"/>
<name>A0A482WHA5_LAOST</name>
<dbReference type="PANTHER" id="PTHR22845:SF5">
    <property type="entry name" value="APOPTOTIC PROTEASE-ACTIVATING FACTOR 1"/>
    <property type="match status" value="1"/>
</dbReference>
<evidence type="ECO:0000259" key="4">
    <source>
        <dbReference type="Pfam" id="PF21296"/>
    </source>
</evidence>
<dbReference type="GO" id="GO:0005829">
    <property type="term" value="C:cytosol"/>
    <property type="evidence" value="ECO:0007669"/>
    <property type="project" value="UniProtKB-ARBA"/>
</dbReference>
<dbReference type="SUPFAM" id="SSF52540">
    <property type="entry name" value="P-loop containing nucleoside triphosphate hydrolases"/>
    <property type="match status" value="1"/>
</dbReference>
<accession>A0A482WHA5</accession>
<dbReference type="SMR" id="A0A482WHA5"/>
<dbReference type="OrthoDB" id="1357022at2759"/>
<dbReference type="Gene3D" id="3.40.50.300">
    <property type="entry name" value="P-loop containing nucleotide triphosphate hydrolases"/>
    <property type="match status" value="1"/>
</dbReference>
<keyword evidence="6" id="KW-1185">Reference proteome</keyword>
<dbReference type="InterPro" id="IPR002182">
    <property type="entry name" value="NB-ARC"/>
</dbReference>
<evidence type="ECO:0000259" key="3">
    <source>
        <dbReference type="Pfam" id="PF00931"/>
    </source>
</evidence>
<keyword evidence="1" id="KW-0053">Apoptosis</keyword>
<dbReference type="PANTHER" id="PTHR22845">
    <property type="entry name" value="APOPTOTIC PROTEASE-ACTIVATING FACTOR 1"/>
    <property type="match status" value="1"/>
</dbReference>
<evidence type="ECO:0000256" key="2">
    <source>
        <dbReference type="ARBA" id="ARBA00022737"/>
    </source>
</evidence>
<dbReference type="Gene3D" id="1.10.8.430">
    <property type="entry name" value="Helical domain of apoptotic protease-activating factors"/>
    <property type="match status" value="1"/>
</dbReference>
<protein>
    <submittedName>
        <fullName evidence="5">Uncharacterized protein</fullName>
    </submittedName>
</protein>
<dbReference type="Pfam" id="PF00931">
    <property type="entry name" value="NB-ARC"/>
    <property type="match status" value="1"/>
</dbReference>
<comment type="caution">
    <text evidence="5">The sequence shown here is derived from an EMBL/GenBank/DDBJ whole genome shotgun (WGS) entry which is preliminary data.</text>
</comment>
<sequence length="482" mass="56912">MDHYQLVLNKCKELIINDIRGDIYELFKSRHFITEDEFDFINDPQCSIDRNKRFFEILLRIMDQNIFEQFLSMLEENYWWIAKDLHENGLENEAVLNANRRFIEENRPSDPYYRQLEIEKQLEMKSEEVLKRGATPLHQLSNLYISRSEMEEKLKKEIIDLKPGKFLVLHGMPGSGKSSLAMKVLKDYELVFNNLQGNVFWLFELKTVEKILHELFGLISDDGILHGEIEPTNLHTQITKLIKNKKLEDALIVFDDVVADGFIKYLNFNCKKLIISHHDNIVNWAPSKEVKQLKIDYFLSEKEGQKLFASASGIQVSELPDEAKEIIRLTKGFPFLMHFIARQIQRNREALKNGLWENITEILRRERHGKEDGRSIESFLKKLYNVFDSLLEKLTSEMQRYYEMLAVFPSDINLNTKVFSTIWSMNEIEAILKLDEFENISLIGKMHLHNKGYVYGIHDVLLYYLRNRKKDNLKELHNELSI</sequence>
<feature type="domain" description="NB-ARC" evidence="3">
    <location>
        <begin position="149"/>
        <end position="262"/>
    </location>
</feature>
<evidence type="ECO:0000256" key="1">
    <source>
        <dbReference type="ARBA" id="ARBA00022703"/>
    </source>
</evidence>
<dbReference type="InterPro" id="IPR042197">
    <property type="entry name" value="Apaf_helical"/>
</dbReference>
<dbReference type="STRING" id="195883.A0A482WHA5"/>
<evidence type="ECO:0000313" key="5">
    <source>
        <dbReference type="EMBL" id="RZF32710.1"/>
    </source>
</evidence>